<dbReference type="InterPro" id="IPR000917">
    <property type="entry name" value="Sulfatase_N"/>
</dbReference>
<evidence type="ECO:0000259" key="6">
    <source>
        <dbReference type="Pfam" id="PF00884"/>
    </source>
</evidence>
<dbReference type="EC" id="3.1.6.1" evidence="7"/>
<dbReference type="InterPro" id="IPR017850">
    <property type="entry name" value="Alkaline_phosphatase_core_sf"/>
</dbReference>
<evidence type="ECO:0000256" key="3">
    <source>
        <dbReference type="ARBA" id="ARBA00022801"/>
    </source>
</evidence>
<protein>
    <submittedName>
        <fullName evidence="7">Arylsulfatase</fullName>
        <ecNumber evidence="7">3.1.6.1</ecNumber>
    </submittedName>
</protein>
<evidence type="ECO:0000256" key="4">
    <source>
        <dbReference type="ARBA" id="ARBA00023180"/>
    </source>
</evidence>
<evidence type="ECO:0000256" key="5">
    <source>
        <dbReference type="SAM" id="SignalP"/>
    </source>
</evidence>
<dbReference type="Gene3D" id="3.40.720.10">
    <property type="entry name" value="Alkaline Phosphatase, subunit A"/>
    <property type="match status" value="1"/>
</dbReference>
<keyword evidence="4" id="KW-0325">Glycoprotein</keyword>
<name>A0A517YF92_9BACT</name>
<dbReference type="InterPro" id="IPR024607">
    <property type="entry name" value="Sulfatase_CS"/>
</dbReference>
<dbReference type="Pfam" id="PF00884">
    <property type="entry name" value="Sulfatase"/>
    <property type="match status" value="1"/>
</dbReference>
<evidence type="ECO:0000313" key="8">
    <source>
        <dbReference type="Proteomes" id="UP000315017"/>
    </source>
</evidence>
<dbReference type="KEGG" id="aagg:ETAA8_39170"/>
<dbReference type="PANTHER" id="PTHR43108:SF6">
    <property type="entry name" value="N-SULPHOGLUCOSAMINE SULPHOHYDROLASE"/>
    <property type="match status" value="1"/>
</dbReference>
<evidence type="ECO:0000313" key="7">
    <source>
        <dbReference type="EMBL" id="QDU28812.1"/>
    </source>
</evidence>
<keyword evidence="3 7" id="KW-0378">Hydrolase</keyword>
<dbReference type="PANTHER" id="PTHR43108">
    <property type="entry name" value="N-ACETYLGLUCOSAMINE-6-SULFATASE FAMILY MEMBER"/>
    <property type="match status" value="1"/>
</dbReference>
<dbReference type="PROSITE" id="PS00149">
    <property type="entry name" value="SULFATASE_2"/>
    <property type="match status" value="1"/>
</dbReference>
<dbReference type="GO" id="GO:0004065">
    <property type="term" value="F:arylsulfatase activity"/>
    <property type="evidence" value="ECO:0007669"/>
    <property type="project" value="UniProtKB-EC"/>
</dbReference>
<evidence type="ECO:0000256" key="1">
    <source>
        <dbReference type="ARBA" id="ARBA00008779"/>
    </source>
</evidence>
<reference evidence="7 8" key="1">
    <citation type="submission" date="2019-02" db="EMBL/GenBank/DDBJ databases">
        <title>Deep-cultivation of Planctomycetes and their phenomic and genomic characterization uncovers novel biology.</title>
        <authorList>
            <person name="Wiegand S."/>
            <person name="Jogler M."/>
            <person name="Boedeker C."/>
            <person name="Pinto D."/>
            <person name="Vollmers J."/>
            <person name="Rivas-Marin E."/>
            <person name="Kohn T."/>
            <person name="Peeters S.H."/>
            <person name="Heuer A."/>
            <person name="Rast P."/>
            <person name="Oberbeckmann S."/>
            <person name="Bunk B."/>
            <person name="Jeske O."/>
            <person name="Meyerdierks A."/>
            <person name="Storesund J.E."/>
            <person name="Kallscheuer N."/>
            <person name="Luecker S."/>
            <person name="Lage O.M."/>
            <person name="Pohl T."/>
            <person name="Merkel B.J."/>
            <person name="Hornburger P."/>
            <person name="Mueller R.-W."/>
            <person name="Bruemmer F."/>
            <person name="Labrenz M."/>
            <person name="Spormann A.M."/>
            <person name="Op den Camp H."/>
            <person name="Overmann J."/>
            <person name="Amann R."/>
            <person name="Jetten M.S.M."/>
            <person name="Mascher T."/>
            <person name="Medema M.H."/>
            <person name="Devos D.P."/>
            <person name="Kaster A.-K."/>
            <person name="Ovreas L."/>
            <person name="Rohde M."/>
            <person name="Galperin M.Y."/>
            <person name="Jogler C."/>
        </authorList>
    </citation>
    <scope>NUCLEOTIDE SEQUENCE [LARGE SCALE GENOMIC DNA]</scope>
    <source>
        <strain evidence="7 8">ETA_A8</strain>
    </source>
</reference>
<keyword evidence="8" id="KW-1185">Reference proteome</keyword>
<gene>
    <name evidence="7" type="ORF">ETAA8_39170</name>
</gene>
<dbReference type="SUPFAM" id="SSF53649">
    <property type="entry name" value="Alkaline phosphatase-like"/>
    <property type="match status" value="1"/>
</dbReference>
<comment type="similarity">
    <text evidence="1">Belongs to the sulfatase family.</text>
</comment>
<feature type="chain" id="PRO_5022208944" evidence="5">
    <location>
        <begin position="21"/>
        <end position="532"/>
    </location>
</feature>
<sequence precursor="true">MKSTLAFFALIGLLCGQVLAAADKPNILFIFSDDHAQHAISAYGSKVNQTPHLDRLAKAGARFTNSFVTNSICTPSRATLLTGQYSHLNGVPVFNRFDGGRDHAAKHLQAGGYHTGMIGKWHLGSDPTGFDRWIALPGQGAYWNPQFLLPGKKKLTIEGHCTDITTDLGIEWMKTRPKDKPFFLMLHQKAPHRAWEPAKRHLEMFKDKLIPEPETLFDDYATRPTALPKNQQTVARNLTRRDLKLMPPADLKGPALQKWLNTSPTELEVDGKTLTGKELVQWKYQKYMRDYLGCVQGVDDGVGKVLDYLDEAGLAENTIVIYSADNGWYLGDLGLYDKRFMYEPGLHVPLIVRGPGVTKGSVPAQFVANIDLAPTFIDLAGLPVPEFMQGRSFAPLLRGESPADWRTTMYYRYYHDPGHHNTAAHLGVRTATHKLIHYWKQDAYELFDLTADPHEQRNLLHSPADAQQPAVAAKFTELRAELARLQQQYKDTDDLYADPTTWPAGSADGPWDAYQVTGNKTVAEAIQAAVQH</sequence>
<feature type="domain" description="Sulfatase N-terminal" evidence="6">
    <location>
        <begin position="25"/>
        <end position="381"/>
    </location>
</feature>
<dbReference type="AlphaFoldDB" id="A0A517YF92"/>
<dbReference type="CDD" id="cd16031">
    <property type="entry name" value="G6S_like"/>
    <property type="match status" value="1"/>
</dbReference>
<dbReference type="RefSeq" id="WP_238397420.1">
    <property type="nucleotide sequence ID" value="NZ_CP036274.1"/>
</dbReference>
<dbReference type="Proteomes" id="UP000315017">
    <property type="component" value="Chromosome"/>
</dbReference>
<evidence type="ECO:0000256" key="2">
    <source>
        <dbReference type="ARBA" id="ARBA00022729"/>
    </source>
</evidence>
<dbReference type="PROSITE" id="PS00523">
    <property type="entry name" value="SULFATASE_1"/>
    <property type="match status" value="1"/>
</dbReference>
<proteinExistence type="inferred from homology"/>
<keyword evidence="2 5" id="KW-0732">Signal</keyword>
<feature type="signal peptide" evidence="5">
    <location>
        <begin position="1"/>
        <end position="20"/>
    </location>
</feature>
<dbReference type="EMBL" id="CP036274">
    <property type="protein sequence ID" value="QDU28812.1"/>
    <property type="molecule type" value="Genomic_DNA"/>
</dbReference>
<accession>A0A517YF92</accession>
<organism evidence="7 8">
    <name type="scientific">Anatilimnocola aggregata</name>
    <dbReference type="NCBI Taxonomy" id="2528021"/>
    <lineage>
        <taxon>Bacteria</taxon>
        <taxon>Pseudomonadati</taxon>
        <taxon>Planctomycetota</taxon>
        <taxon>Planctomycetia</taxon>
        <taxon>Pirellulales</taxon>
        <taxon>Pirellulaceae</taxon>
        <taxon>Anatilimnocola</taxon>
    </lineage>
</organism>